<dbReference type="EMBL" id="OZ019898">
    <property type="protein sequence ID" value="CAK9229792.1"/>
    <property type="molecule type" value="Genomic_DNA"/>
</dbReference>
<dbReference type="InterPro" id="IPR008889">
    <property type="entry name" value="VQ"/>
</dbReference>
<feature type="region of interest" description="Disordered" evidence="1">
    <location>
        <begin position="193"/>
        <end position="254"/>
    </location>
</feature>
<evidence type="ECO:0000313" key="4">
    <source>
        <dbReference type="Proteomes" id="UP001497512"/>
    </source>
</evidence>
<dbReference type="Pfam" id="PF05678">
    <property type="entry name" value="VQ"/>
    <property type="match status" value="1"/>
</dbReference>
<protein>
    <recommendedName>
        <fullName evidence="2">VQ domain-containing protein</fullName>
    </recommendedName>
</protein>
<proteinExistence type="predicted"/>
<dbReference type="PANTHER" id="PTHR33179:SF83">
    <property type="entry name" value="VQ DOMAIN-CONTAINING PROTEIN"/>
    <property type="match status" value="1"/>
</dbReference>
<reference evidence="3" key="1">
    <citation type="submission" date="2024-02" db="EMBL/GenBank/DDBJ databases">
        <authorList>
            <consortium name="ELIXIR-Norway"/>
            <consortium name="Elixir Norway"/>
        </authorList>
    </citation>
    <scope>NUCLEOTIDE SEQUENCE</scope>
</reference>
<gene>
    <name evidence="3" type="ORF">CSSPTR1EN2_LOCUS19910</name>
</gene>
<feature type="domain" description="VQ" evidence="2">
    <location>
        <begin position="159"/>
        <end position="182"/>
    </location>
</feature>
<accession>A0ABP0UTN2</accession>
<sequence>MIGKLGRGSISSRLPSPTSVLQEEAGMASSEGQSEPGAHHQVRHGSPSRGNGSWSTRESVEAGIIFGLADSKLLKESLELELRFKEVPSSSAAPIMITSATDDQVRPAGNSAGGMNLYPDDPHCTSLYANLLAQDQQPGLLVNGRSKAISKRRPRASRRVPTTVLEASCTDFRGMVQKLTGIAVAPASALQKSAGAPDPLADAHIVRPQPKRANVETVTSSSEQTSDQSGLVVQQAPTQSSLQISQEAQAPQVPDLSNFARQSCNQLAGDDSTRTTVTGNNFLGYNNNGVDIMATLYGAWARSTGNIRSPTAAAGELPMKTSSPAASVSAFTDSAAAADHPARKEFCTMPFLAELGSLTSNNYHSNVTRSVPKLDSDPADLLASFDSAASRYNSSTTNLFSERKRGVDFMTSSTSRDSNNSPGTAKITNAEYALARLKGTINPAAQEQQPRQQQNQQVISKSFSQSLQDISYRFQYDQVTGMRVV</sequence>
<organism evidence="3 4">
    <name type="scientific">Sphagnum troendelagicum</name>
    <dbReference type="NCBI Taxonomy" id="128251"/>
    <lineage>
        <taxon>Eukaryota</taxon>
        <taxon>Viridiplantae</taxon>
        <taxon>Streptophyta</taxon>
        <taxon>Embryophyta</taxon>
        <taxon>Bryophyta</taxon>
        <taxon>Sphagnophytina</taxon>
        <taxon>Sphagnopsida</taxon>
        <taxon>Sphagnales</taxon>
        <taxon>Sphagnaceae</taxon>
        <taxon>Sphagnum</taxon>
    </lineage>
</organism>
<dbReference type="PANTHER" id="PTHR33179">
    <property type="entry name" value="VQ MOTIF-CONTAINING PROTEIN"/>
    <property type="match status" value="1"/>
</dbReference>
<evidence type="ECO:0000259" key="2">
    <source>
        <dbReference type="Pfam" id="PF05678"/>
    </source>
</evidence>
<feature type="compositionally biased region" description="Polar residues" evidence="1">
    <location>
        <begin position="231"/>
        <end position="249"/>
    </location>
</feature>
<feature type="compositionally biased region" description="Low complexity" evidence="1">
    <location>
        <begin position="215"/>
        <end position="229"/>
    </location>
</feature>
<name>A0ABP0UTN2_9BRYO</name>
<feature type="region of interest" description="Disordered" evidence="1">
    <location>
        <begin position="1"/>
        <end position="55"/>
    </location>
</feature>
<dbReference type="InterPro" id="IPR039609">
    <property type="entry name" value="VQ_15/22"/>
</dbReference>
<evidence type="ECO:0000313" key="3">
    <source>
        <dbReference type="EMBL" id="CAK9229792.1"/>
    </source>
</evidence>
<evidence type="ECO:0000256" key="1">
    <source>
        <dbReference type="SAM" id="MobiDB-lite"/>
    </source>
</evidence>
<feature type="compositionally biased region" description="Polar residues" evidence="1">
    <location>
        <begin position="9"/>
        <end position="21"/>
    </location>
</feature>
<keyword evidence="4" id="KW-1185">Reference proteome</keyword>
<dbReference type="Proteomes" id="UP001497512">
    <property type="component" value="Chromosome 6"/>
</dbReference>